<evidence type="ECO:0000259" key="1">
    <source>
        <dbReference type="PROSITE" id="PS51186"/>
    </source>
</evidence>
<dbReference type="EMBL" id="JAPNOA010000059">
    <property type="protein sequence ID" value="MCY0967341.1"/>
    <property type="molecule type" value="Genomic_DNA"/>
</dbReference>
<dbReference type="Gene3D" id="3.40.630.30">
    <property type="match status" value="1"/>
</dbReference>
<dbReference type="GO" id="GO:0016747">
    <property type="term" value="F:acyltransferase activity, transferring groups other than amino-acyl groups"/>
    <property type="evidence" value="ECO:0007669"/>
    <property type="project" value="InterPro"/>
</dbReference>
<organism evidence="2 3">
    <name type="scientific">Parathalassolituus penaei</name>
    <dbReference type="NCBI Taxonomy" id="2997323"/>
    <lineage>
        <taxon>Bacteria</taxon>
        <taxon>Pseudomonadati</taxon>
        <taxon>Pseudomonadota</taxon>
        <taxon>Gammaproteobacteria</taxon>
        <taxon>Oceanospirillales</taxon>
        <taxon>Oceanospirillaceae</taxon>
        <taxon>Parathalassolituus</taxon>
    </lineage>
</organism>
<sequence>MPVKLEHIRTPNDADWIDIEKIHKDTASQQGLTSTPMEVSSRLAAGDWIVAARFNDRVIGLILAHQQDNQVWIDQAAVRTITQRRGVMHQTLFLLMKWAREQSLTLICQNVPVQLQTALSRRGFQQQGEQWICNPAD</sequence>
<dbReference type="SUPFAM" id="SSF55729">
    <property type="entry name" value="Acyl-CoA N-acyltransferases (Nat)"/>
    <property type="match status" value="1"/>
</dbReference>
<dbReference type="Pfam" id="PF12568">
    <property type="entry name" value="PanZ"/>
    <property type="match status" value="1"/>
</dbReference>
<dbReference type="PROSITE" id="PS51186">
    <property type="entry name" value="GNAT"/>
    <property type="match status" value="1"/>
</dbReference>
<name>A0A9X3ITX7_9GAMM</name>
<protein>
    <submittedName>
        <fullName evidence="2">Acetyl-CoA sensor PanZ family protein</fullName>
    </submittedName>
</protein>
<proteinExistence type="predicted"/>
<dbReference type="InterPro" id="IPR016181">
    <property type="entry name" value="Acyl_CoA_acyltransferase"/>
</dbReference>
<gene>
    <name evidence="2" type="ORF">OUO13_19345</name>
</gene>
<dbReference type="RefSeq" id="WP_283175543.1">
    <property type="nucleotide sequence ID" value="NZ_JAPNOA010000059.1"/>
</dbReference>
<reference evidence="2" key="1">
    <citation type="submission" date="2022-11" db="EMBL/GenBank/DDBJ databases">
        <title>Parathalassolutuus dongxingensis gen. nov., sp. nov., a novel member of family Oceanospirillaceae isolated from a coastal shrimp pond in Guangxi, China.</title>
        <authorList>
            <person name="Chen H."/>
        </authorList>
    </citation>
    <scope>NUCLEOTIDE SEQUENCE</scope>
    <source>
        <strain evidence="2">G-43</strain>
    </source>
</reference>
<feature type="domain" description="N-acetyltransferase" evidence="1">
    <location>
        <begin position="6"/>
        <end position="137"/>
    </location>
</feature>
<dbReference type="InterPro" id="IPR000182">
    <property type="entry name" value="GNAT_dom"/>
</dbReference>
<evidence type="ECO:0000313" key="3">
    <source>
        <dbReference type="Proteomes" id="UP001150830"/>
    </source>
</evidence>
<evidence type="ECO:0000313" key="2">
    <source>
        <dbReference type="EMBL" id="MCY0967341.1"/>
    </source>
</evidence>
<dbReference type="AlphaFoldDB" id="A0A9X3ITX7"/>
<comment type="caution">
    <text evidence="2">The sequence shown here is derived from an EMBL/GenBank/DDBJ whole genome shotgun (WGS) entry which is preliminary data.</text>
</comment>
<dbReference type="InterPro" id="IPR040448">
    <property type="entry name" value="PanZ_GNAT"/>
</dbReference>
<keyword evidence="3" id="KW-1185">Reference proteome</keyword>
<dbReference type="Proteomes" id="UP001150830">
    <property type="component" value="Unassembled WGS sequence"/>
</dbReference>
<accession>A0A9X3ITX7</accession>